<evidence type="ECO:0000259" key="9">
    <source>
        <dbReference type="PROSITE" id="PS51755"/>
    </source>
</evidence>
<dbReference type="AlphaFoldDB" id="D0MGG0"/>
<evidence type="ECO:0000256" key="1">
    <source>
        <dbReference type="ARBA" id="ARBA00022553"/>
    </source>
</evidence>
<protein>
    <submittedName>
        <fullName evidence="10">Two component transcriptional regulator, winged helix family</fullName>
    </submittedName>
</protein>
<dbReference type="GO" id="GO:0005829">
    <property type="term" value="C:cytosol"/>
    <property type="evidence" value="ECO:0007669"/>
    <property type="project" value="TreeGrafter"/>
</dbReference>
<dbReference type="SUPFAM" id="SSF52172">
    <property type="entry name" value="CheY-like"/>
    <property type="match status" value="1"/>
</dbReference>
<dbReference type="InterPro" id="IPR011006">
    <property type="entry name" value="CheY-like_superfamily"/>
</dbReference>
<dbReference type="EMBL" id="CP001807">
    <property type="protein sequence ID" value="ACY47716.1"/>
    <property type="molecule type" value="Genomic_DNA"/>
</dbReference>
<accession>D0MGG0</accession>
<dbReference type="InterPro" id="IPR001867">
    <property type="entry name" value="OmpR/PhoB-type_DNA-bd"/>
</dbReference>
<evidence type="ECO:0000256" key="6">
    <source>
        <dbReference type="PROSITE-ProRule" id="PRU00169"/>
    </source>
</evidence>
<gene>
    <name evidence="10" type="ordered locus">Rmar_0819</name>
</gene>
<keyword evidence="3" id="KW-0805">Transcription regulation</keyword>
<dbReference type="PROSITE" id="PS51755">
    <property type="entry name" value="OMPR_PHOB"/>
    <property type="match status" value="1"/>
</dbReference>
<dbReference type="HOGENOM" id="CLU_000445_30_4_10"/>
<dbReference type="Gene3D" id="3.40.50.2300">
    <property type="match status" value="1"/>
</dbReference>
<dbReference type="Pfam" id="PF00486">
    <property type="entry name" value="Trans_reg_C"/>
    <property type="match status" value="1"/>
</dbReference>
<dbReference type="KEGG" id="rmr:Rmar_0819"/>
<evidence type="ECO:0000256" key="2">
    <source>
        <dbReference type="ARBA" id="ARBA00023012"/>
    </source>
</evidence>
<reference evidence="10 11" key="1">
    <citation type="journal article" date="2009" name="Stand. Genomic Sci.">
        <title>Complete genome sequence of Rhodothermus marinus type strain (R-10).</title>
        <authorList>
            <person name="Nolan M."/>
            <person name="Tindall B.J."/>
            <person name="Pomrenke H."/>
            <person name="Lapidus A."/>
            <person name="Copeland A."/>
            <person name="Glavina Del Rio T."/>
            <person name="Lucas S."/>
            <person name="Chen F."/>
            <person name="Tice H."/>
            <person name="Cheng J.F."/>
            <person name="Saunders E."/>
            <person name="Han C."/>
            <person name="Bruce D."/>
            <person name="Goodwin L."/>
            <person name="Chain P."/>
            <person name="Pitluck S."/>
            <person name="Ovchinikova G."/>
            <person name="Pati A."/>
            <person name="Ivanova N."/>
            <person name="Mavromatis K."/>
            <person name="Chen A."/>
            <person name="Palaniappan K."/>
            <person name="Land M."/>
            <person name="Hauser L."/>
            <person name="Chang Y.J."/>
            <person name="Jeffries C.D."/>
            <person name="Brettin T."/>
            <person name="Goker M."/>
            <person name="Bristow J."/>
            <person name="Eisen J.A."/>
            <person name="Markowitz V."/>
            <person name="Hugenholtz P."/>
            <person name="Kyrpides N.C."/>
            <person name="Klenk H.P."/>
            <person name="Detter J.C."/>
        </authorList>
    </citation>
    <scope>NUCLEOTIDE SEQUENCE [LARGE SCALE GENOMIC DNA]</scope>
    <source>
        <strain evidence="11">ATCC 43812 / DSM 4252 / R-10</strain>
    </source>
</reference>
<dbReference type="eggNOG" id="COG0745">
    <property type="taxonomic scope" value="Bacteria"/>
</dbReference>
<keyword evidence="2" id="KW-0902">Two-component regulatory system</keyword>
<dbReference type="Pfam" id="PF00072">
    <property type="entry name" value="Response_reg"/>
    <property type="match status" value="1"/>
</dbReference>
<dbReference type="STRING" id="518766.Rmar_0819"/>
<dbReference type="SMART" id="SM00448">
    <property type="entry name" value="REC"/>
    <property type="match status" value="1"/>
</dbReference>
<dbReference type="OrthoDB" id="5343479at2"/>
<dbReference type="Proteomes" id="UP000002221">
    <property type="component" value="Chromosome"/>
</dbReference>
<dbReference type="SMART" id="SM00862">
    <property type="entry name" value="Trans_reg_C"/>
    <property type="match status" value="1"/>
</dbReference>
<organism evidence="10 11">
    <name type="scientific">Rhodothermus marinus (strain ATCC 43812 / DSM 4252 / R-10)</name>
    <name type="common">Rhodothermus obamensis</name>
    <dbReference type="NCBI Taxonomy" id="518766"/>
    <lineage>
        <taxon>Bacteria</taxon>
        <taxon>Pseudomonadati</taxon>
        <taxon>Rhodothermota</taxon>
        <taxon>Rhodothermia</taxon>
        <taxon>Rhodothermales</taxon>
        <taxon>Rhodothermaceae</taxon>
        <taxon>Rhodothermus</taxon>
    </lineage>
</organism>
<sequence>MAESTPTYHMLIVEDDADVAQALQDFFELQGYRVTHAPEAHKALELLTNAHRFDVVLLDVMLPDRSGFEVLQEMRRRGLETPVLVLTGRGEREQVLQGFGLGADDYIVKPFDPDEVAARVRAILQRTQPPDRAPMQIYHIGDVEINFSTHEAYRGSERINFTAMELNVLRYLIHHRGEVVTREQLLRDVWHIVGDVETRTIDRHIASIRKKIEPDLRQPRYIETVYGKGYRLRAEDQSTNSPPTSR</sequence>
<feature type="domain" description="Response regulatory" evidence="8">
    <location>
        <begin position="9"/>
        <end position="124"/>
    </location>
</feature>
<keyword evidence="4 7" id="KW-0238">DNA-binding</keyword>
<name>D0MGG0_RHOM4</name>
<dbReference type="Gene3D" id="1.10.10.10">
    <property type="entry name" value="Winged helix-like DNA-binding domain superfamily/Winged helix DNA-binding domain"/>
    <property type="match status" value="1"/>
</dbReference>
<keyword evidence="5" id="KW-0804">Transcription</keyword>
<dbReference type="GO" id="GO:0006355">
    <property type="term" value="P:regulation of DNA-templated transcription"/>
    <property type="evidence" value="ECO:0007669"/>
    <property type="project" value="InterPro"/>
</dbReference>
<dbReference type="GO" id="GO:0032993">
    <property type="term" value="C:protein-DNA complex"/>
    <property type="evidence" value="ECO:0007669"/>
    <property type="project" value="TreeGrafter"/>
</dbReference>
<evidence type="ECO:0000313" key="10">
    <source>
        <dbReference type="EMBL" id="ACY47716.1"/>
    </source>
</evidence>
<evidence type="ECO:0000313" key="11">
    <source>
        <dbReference type="Proteomes" id="UP000002221"/>
    </source>
</evidence>
<dbReference type="PANTHER" id="PTHR48111:SF1">
    <property type="entry name" value="TWO-COMPONENT RESPONSE REGULATOR ORR33"/>
    <property type="match status" value="1"/>
</dbReference>
<dbReference type="InterPro" id="IPR036388">
    <property type="entry name" value="WH-like_DNA-bd_sf"/>
</dbReference>
<evidence type="ECO:0000256" key="4">
    <source>
        <dbReference type="ARBA" id="ARBA00023125"/>
    </source>
</evidence>
<dbReference type="GO" id="GO:0000156">
    <property type="term" value="F:phosphorelay response regulator activity"/>
    <property type="evidence" value="ECO:0007669"/>
    <property type="project" value="TreeGrafter"/>
</dbReference>
<keyword evidence="1 6" id="KW-0597">Phosphoprotein</keyword>
<dbReference type="RefSeq" id="WP_012843328.1">
    <property type="nucleotide sequence ID" value="NC_013501.1"/>
</dbReference>
<keyword evidence="11" id="KW-1185">Reference proteome</keyword>
<feature type="modified residue" description="4-aspartylphosphate" evidence="6">
    <location>
        <position position="59"/>
    </location>
</feature>
<dbReference type="PROSITE" id="PS50110">
    <property type="entry name" value="RESPONSE_REGULATORY"/>
    <property type="match status" value="1"/>
</dbReference>
<feature type="DNA-binding region" description="OmpR/PhoB-type" evidence="7">
    <location>
        <begin position="135"/>
        <end position="234"/>
    </location>
</feature>
<evidence type="ECO:0000256" key="3">
    <source>
        <dbReference type="ARBA" id="ARBA00023015"/>
    </source>
</evidence>
<dbReference type="InterPro" id="IPR001789">
    <property type="entry name" value="Sig_transdc_resp-reg_receiver"/>
</dbReference>
<proteinExistence type="predicted"/>
<dbReference type="InterPro" id="IPR039420">
    <property type="entry name" value="WalR-like"/>
</dbReference>
<evidence type="ECO:0000256" key="5">
    <source>
        <dbReference type="ARBA" id="ARBA00023163"/>
    </source>
</evidence>
<evidence type="ECO:0000259" key="8">
    <source>
        <dbReference type="PROSITE" id="PS50110"/>
    </source>
</evidence>
<feature type="domain" description="OmpR/PhoB-type" evidence="9">
    <location>
        <begin position="135"/>
        <end position="234"/>
    </location>
</feature>
<dbReference type="GO" id="GO:0000976">
    <property type="term" value="F:transcription cis-regulatory region binding"/>
    <property type="evidence" value="ECO:0007669"/>
    <property type="project" value="TreeGrafter"/>
</dbReference>
<dbReference type="CDD" id="cd00383">
    <property type="entry name" value="trans_reg_C"/>
    <property type="match status" value="1"/>
</dbReference>
<dbReference type="Gene3D" id="6.10.250.690">
    <property type="match status" value="1"/>
</dbReference>
<dbReference type="PANTHER" id="PTHR48111">
    <property type="entry name" value="REGULATOR OF RPOS"/>
    <property type="match status" value="1"/>
</dbReference>
<evidence type="ECO:0000256" key="7">
    <source>
        <dbReference type="PROSITE-ProRule" id="PRU01091"/>
    </source>
</evidence>